<gene>
    <name evidence="1" type="ORF">BTN49_0505</name>
</gene>
<evidence type="ECO:0000313" key="2">
    <source>
        <dbReference type="Proteomes" id="UP000219020"/>
    </source>
</evidence>
<reference evidence="2" key="1">
    <citation type="submission" date="2017-04" db="EMBL/GenBank/DDBJ databases">
        <title>Genome evolution of the luminous symbionts of deep sea anglerfish.</title>
        <authorList>
            <person name="Hendry T.A."/>
        </authorList>
    </citation>
    <scope>NUCLEOTIDE SEQUENCE [LARGE SCALE GENOMIC DNA]</scope>
</reference>
<dbReference type="AlphaFoldDB" id="A0A2A5T5W4"/>
<dbReference type="Proteomes" id="UP000219020">
    <property type="component" value="Unassembled WGS sequence"/>
</dbReference>
<comment type="caution">
    <text evidence="1">The sequence shown here is derived from an EMBL/GenBank/DDBJ whole genome shotgun (WGS) entry which is preliminary data.</text>
</comment>
<dbReference type="EMBL" id="NBYY01000009">
    <property type="protein sequence ID" value="PCS23536.1"/>
    <property type="molecule type" value="Genomic_DNA"/>
</dbReference>
<accession>A0A2A5T5W4</accession>
<protein>
    <submittedName>
        <fullName evidence="1">Transposase</fullName>
    </submittedName>
</protein>
<organism evidence="1 2">
    <name type="scientific">Candidatus Enterovibrio escicola</name>
    <dbReference type="NCBI Taxonomy" id="1927127"/>
    <lineage>
        <taxon>Bacteria</taxon>
        <taxon>Pseudomonadati</taxon>
        <taxon>Pseudomonadota</taxon>
        <taxon>Gammaproteobacteria</taxon>
        <taxon>Vibrionales</taxon>
        <taxon>Vibrionaceae</taxon>
        <taxon>Enterovibrio</taxon>
    </lineage>
</organism>
<keyword evidence="2" id="KW-1185">Reference proteome</keyword>
<sequence>MTINFADQHLPSNIILEAICYYVSYKLSYHEIEDLLAETSINTDH</sequence>
<evidence type="ECO:0000313" key="1">
    <source>
        <dbReference type="EMBL" id="PCS23536.1"/>
    </source>
</evidence>
<name>A0A2A5T5W4_9GAMM</name>
<proteinExistence type="predicted"/>